<reference evidence="1 2" key="1">
    <citation type="submission" date="2023-08" db="EMBL/GenBank/DDBJ databases">
        <title>Black Yeasts Isolated from many extreme environments.</title>
        <authorList>
            <person name="Coleine C."/>
            <person name="Stajich J.E."/>
            <person name="Selbmann L."/>
        </authorList>
    </citation>
    <scope>NUCLEOTIDE SEQUENCE [LARGE SCALE GENOMIC DNA]</scope>
    <source>
        <strain evidence="1 2">CCFEE 5792</strain>
    </source>
</reference>
<dbReference type="RefSeq" id="XP_064703760.1">
    <property type="nucleotide sequence ID" value="XM_064849536.1"/>
</dbReference>
<accession>A0AAV9N2H0</accession>
<proteinExistence type="predicted"/>
<dbReference type="Proteomes" id="UP001358417">
    <property type="component" value="Unassembled WGS sequence"/>
</dbReference>
<dbReference type="EMBL" id="JAVRRD010000022">
    <property type="protein sequence ID" value="KAK5048302.1"/>
    <property type="molecule type" value="Genomic_DNA"/>
</dbReference>
<sequence length="485" mass="55708">MSNKKCNKHPSENSCHIKWTFRSPRTDLDRQCEEILPGYRATYNSVAGNKNTACLDLSEFDIAYEFARRHWPGRLVDRLIDIEPWFFVFYKSYQIKTDARVWRRLYPRLRANIGRISAASSQFLLTMLDWIVSSSQLSKGHGLRAVLNLALLHKEVKTQAFEHNVSGTLGSHFMQALRSRISFLYARCFSDRHDDPIQELLGAVVFSATRSAPAVPVRYSNEKLVQVLYRPAELDCVFDWDDSWDHPTVPTRFDVQRSLATRNTTEFVRLFTSIIRGRFLECCGYSAGSFIDEILRGMIIFAVGKDHIQLTTNYHNMIKLPFGGSVSIAAQHSEVLCLWHDIFEFLQYSGVPFIGQFWTFWESSSPPKEHLLDGSRVLRKLILHIIFASSLEVLSLFVAAEREHITDGHIKNQEVFATWFGGGADETNLKLYRQLFAAQLLVLYCLKSAHDGEENGRFEWDLDDYEYATFYSGNDAGVRICLPLP</sequence>
<name>A0AAV9N2H0_9EURO</name>
<dbReference type="GeneID" id="89974146"/>
<keyword evidence="2" id="KW-1185">Reference proteome</keyword>
<comment type="caution">
    <text evidence="1">The sequence shown here is derived from an EMBL/GenBank/DDBJ whole genome shotgun (WGS) entry which is preliminary data.</text>
</comment>
<dbReference type="AlphaFoldDB" id="A0AAV9N2H0"/>
<gene>
    <name evidence="1" type="ORF">LTR84_005972</name>
</gene>
<organism evidence="1 2">
    <name type="scientific">Exophiala bonariae</name>
    <dbReference type="NCBI Taxonomy" id="1690606"/>
    <lineage>
        <taxon>Eukaryota</taxon>
        <taxon>Fungi</taxon>
        <taxon>Dikarya</taxon>
        <taxon>Ascomycota</taxon>
        <taxon>Pezizomycotina</taxon>
        <taxon>Eurotiomycetes</taxon>
        <taxon>Chaetothyriomycetidae</taxon>
        <taxon>Chaetothyriales</taxon>
        <taxon>Herpotrichiellaceae</taxon>
        <taxon>Exophiala</taxon>
    </lineage>
</organism>
<evidence type="ECO:0000313" key="1">
    <source>
        <dbReference type="EMBL" id="KAK5048302.1"/>
    </source>
</evidence>
<protein>
    <recommendedName>
        <fullName evidence="3">Transcription factor domain-containing protein</fullName>
    </recommendedName>
</protein>
<evidence type="ECO:0000313" key="2">
    <source>
        <dbReference type="Proteomes" id="UP001358417"/>
    </source>
</evidence>
<evidence type="ECO:0008006" key="3">
    <source>
        <dbReference type="Google" id="ProtNLM"/>
    </source>
</evidence>